<keyword evidence="4 12" id="KW-1003">Cell membrane</keyword>
<feature type="transmembrane region" description="Helical" evidence="12">
    <location>
        <begin position="354"/>
        <end position="377"/>
    </location>
</feature>
<feature type="transmembrane region" description="Helical" evidence="12">
    <location>
        <begin position="317"/>
        <end position="342"/>
    </location>
</feature>
<evidence type="ECO:0000256" key="1">
    <source>
        <dbReference type="ARBA" id="ARBA00004651"/>
    </source>
</evidence>
<evidence type="ECO:0000256" key="10">
    <source>
        <dbReference type="ARBA" id="ARBA00023004"/>
    </source>
</evidence>
<gene>
    <name evidence="13" type="ORF">BT1A1_0971</name>
</gene>
<evidence type="ECO:0000256" key="9">
    <source>
        <dbReference type="ARBA" id="ARBA00022989"/>
    </source>
</evidence>
<dbReference type="GO" id="GO:0046872">
    <property type="term" value="F:metal ion binding"/>
    <property type="evidence" value="ECO:0007669"/>
    <property type="project" value="UniProtKB-UniRule"/>
</dbReference>
<dbReference type="InterPro" id="IPR002585">
    <property type="entry name" value="Cyt-d_ubiquinol_oxidase_su_1"/>
</dbReference>
<keyword evidence="10 12" id="KW-0408">Iron</keyword>
<dbReference type="GO" id="GO:0070069">
    <property type="term" value="C:cytochrome complex"/>
    <property type="evidence" value="ECO:0007669"/>
    <property type="project" value="UniProtKB-UniRule"/>
</dbReference>
<sequence>MINEESVFYSRVLTETTLTFHIIYATLGVGVPLMIMIAQWVGIKKNDEHYILLARRWTRGFVITVAVGVVTGTAIGLQLSLLWPNFMELAGHIIALPLFMETFAFFFEAIFLGIYLYTWDRFENQKKHLLLLVPVAIGGSFSAVFITIVNSFMNSPQGFDLVDGKLTNVNPLLAMFNPAMPTKVTHVVVTAYMTAAFVLASIAAFRMLTGSKHVYHKKALFFTMKLGLIFSIATAVIGDFSGKFLAEYQPEKLAAAEWHFETHGEAPLIMWGMLDENNDIKYAIHIPFALSILAHWLPGAVVTGLDQFPEDEIPPLYIHYLFDTMVTIGMGLVVLSLIYWIGVKRGWAFIHSKFFLVLSVLSGPLSMLAIEAGWWLAEVGRQPWILRGIMRTSEAATTNNQVDLMLMLFCGLYIILGIGTIVVMSRMFKRNPVEQELKDREMEKGGVQK</sequence>
<proteinExistence type="inferred from homology"/>
<evidence type="ECO:0000256" key="3">
    <source>
        <dbReference type="ARBA" id="ARBA00022448"/>
    </source>
</evidence>
<evidence type="ECO:0000256" key="6">
    <source>
        <dbReference type="ARBA" id="ARBA00022692"/>
    </source>
</evidence>
<dbReference type="GO" id="GO:0005886">
    <property type="term" value="C:plasma membrane"/>
    <property type="evidence" value="ECO:0007669"/>
    <property type="project" value="UniProtKB-SubCell"/>
</dbReference>
<feature type="transmembrane region" description="Helical" evidence="12">
    <location>
        <begin position="184"/>
        <end position="207"/>
    </location>
</feature>
<reference evidence="13 14" key="1">
    <citation type="submission" date="2014-07" db="EMBL/GenBank/DDBJ databases">
        <authorList>
            <person name="Wibberg Daniel"/>
        </authorList>
    </citation>
    <scope>NUCLEOTIDE SEQUENCE [LARGE SCALE GENOMIC DNA]</scope>
</reference>
<evidence type="ECO:0000313" key="14">
    <source>
        <dbReference type="Proteomes" id="UP000040576"/>
    </source>
</evidence>
<evidence type="ECO:0000256" key="7">
    <source>
        <dbReference type="ARBA" id="ARBA00022723"/>
    </source>
</evidence>
<evidence type="ECO:0000256" key="8">
    <source>
        <dbReference type="ARBA" id="ARBA00022982"/>
    </source>
</evidence>
<evidence type="ECO:0000256" key="11">
    <source>
        <dbReference type="ARBA" id="ARBA00023136"/>
    </source>
</evidence>
<protein>
    <submittedName>
        <fullName evidence="13">Cytochrome d ubiquinol oxidase subunit I</fullName>
    </submittedName>
</protein>
<name>A0A090IWL2_9BACI</name>
<dbReference type="PANTHER" id="PTHR30365:SF14">
    <property type="entry name" value="CYTOCHROME BD MENAQUINOL OXIDASE SUBUNIT I-RELATED"/>
    <property type="match status" value="1"/>
</dbReference>
<comment type="subcellular location">
    <subcellularLocation>
        <location evidence="1">Cell membrane</location>
        <topology evidence="1">Multi-pass membrane protein</topology>
    </subcellularLocation>
</comment>
<feature type="transmembrane region" description="Helical" evidence="12">
    <location>
        <begin position="219"/>
        <end position="238"/>
    </location>
</feature>
<accession>A0A090IWL2</accession>
<comment type="similarity">
    <text evidence="2 12">Belongs to the cytochrome ubiquinol oxidase subunit 1 family.</text>
</comment>
<dbReference type="GO" id="GO:0020037">
    <property type="term" value="F:heme binding"/>
    <property type="evidence" value="ECO:0007669"/>
    <property type="project" value="TreeGrafter"/>
</dbReference>
<organism evidence="13 14">
    <name type="scientific">Caldibacillus thermoamylovorans</name>
    <dbReference type="NCBI Taxonomy" id="35841"/>
    <lineage>
        <taxon>Bacteria</taxon>
        <taxon>Bacillati</taxon>
        <taxon>Bacillota</taxon>
        <taxon>Bacilli</taxon>
        <taxon>Bacillales</taxon>
        <taxon>Bacillaceae</taxon>
        <taxon>Caldibacillus</taxon>
    </lineage>
</organism>
<keyword evidence="9 12" id="KW-1133">Transmembrane helix</keyword>
<dbReference type="EMBL" id="CCRF01000035">
    <property type="protein sequence ID" value="CEE00818.1"/>
    <property type="molecule type" value="Genomic_DNA"/>
</dbReference>
<evidence type="ECO:0000313" key="13">
    <source>
        <dbReference type="EMBL" id="CEE00818.1"/>
    </source>
</evidence>
<dbReference type="GO" id="GO:0016682">
    <property type="term" value="F:oxidoreductase activity, acting on diphenols and related substances as donors, oxygen as acceptor"/>
    <property type="evidence" value="ECO:0007669"/>
    <property type="project" value="TreeGrafter"/>
</dbReference>
<keyword evidence="11 12" id="KW-0472">Membrane</keyword>
<keyword evidence="8 12" id="KW-0249">Electron transport</keyword>
<evidence type="ECO:0000256" key="12">
    <source>
        <dbReference type="PIRNR" id="PIRNR006446"/>
    </source>
</evidence>
<dbReference type="Pfam" id="PF01654">
    <property type="entry name" value="Cyt_bd_oxida_I"/>
    <property type="match status" value="1"/>
</dbReference>
<keyword evidence="7 12" id="KW-0479">Metal-binding</keyword>
<dbReference type="Proteomes" id="UP000040576">
    <property type="component" value="Unassembled WGS sequence"/>
</dbReference>
<dbReference type="AlphaFoldDB" id="A0A090IWL2"/>
<evidence type="ECO:0000256" key="2">
    <source>
        <dbReference type="ARBA" id="ARBA00009819"/>
    </source>
</evidence>
<keyword evidence="6 12" id="KW-0812">Transmembrane</keyword>
<feature type="transmembrane region" description="Helical" evidence="12">
    <location>
        <begin position="20"/>
        <end position="41"/>
    </location>
</feature>
<evidence type="ECO:0000256" key="4">
    <source>
        <dbReference type="ARBA" id="ARBA00022475"/>
    </source>
</evidence>
<feature type="transmembrane region" description="Helical" evidence="12">
    <location>
        <begin position="89"/>
        <end position="117"/>
    </location>
</feature>
<dbReference type="GO" id="GO:0019646">
    <property type="term" value="P:aerobic electron transport chain"/>
    <property type="evidence" value="ECO:0007669"/>
    <property type="project" value="InterPro"/>
</dbReference>
<feature type="transmembrane region" description="Helical" evidence="12">
    <location>
        <begin position="129"/>
        <end position="153"/>
    </location>
</feature>
<dbReference type="GO" id="GO:0009055">
    <property type="term" value="F:electron transfer activity"/>
    <property type="evidence" value="ECO:0007669"/>
    <property type="project" value="UniProtKB-UniRule"/>
</dbReference>
<evidence type="ECO:0000256" key="5">
    <source>
        <dbReference type="ARBA" id="ARBA00022617"/>
    </source>
</evidence>
<keyword evidence="3 12" id="KW-0813">Transport</keyword>
<dbReference type="PANTHER" id="PTHR30365">
    <property type="entry name" value="CYTOCHROME D UBIQUINOL OXIDASE"/>
    <property type="match status" value="1"/>
</dbReference>
<dbReference type="PIRSF" id="PIRSF006446">
    <property type="entry name" value="Cyt_quinol_oxidase_1"/>
    <property type="match status" value="1"/>
</dbReference>
<keyword evidence="5 12" id="KW-0349">Heme</keyword>
<dbReference type="RefSeq" id="WP_034768632.1">
    <property type="nucleotide sequence ID" value="NZ_CCRF01000035.1"/>
</dbReference>
<feature type="transmembrane region" description="Helical" evidence="12">
    <location>
        <begin position="404"/>
        <end position="424"/>
    </location>
</feature>
<feature type="transmembrane region" description="Helical" evidence="12">
    <location>
        <begin position="61"/>
        <end position="83"/>
    </location>
</feature>
<keyword evidence="14" id="KW-1185">Reference proteome</keyword>